<dbReference type="Gene3D" id="3.60.21.70">
    <property type="entry name" value="PhoD-like phosphatase"/>
    <property type="match status" value="1"/>
</dbReference>
<dbReference type="InterPro" id="IPR038607">
    <property type="entry name" value="PhoD-like_sf"/>
</dbReference>
<dbReference type="SUPFAM" id="SSF56300">
    <property type="entry name" value="Metallo-dependent phosphatases"/>
    <property type="match status" value="1"/>
</dbReference>
<dbReference type="CDD" id="cd07389">
    <property type="entry name" value="MPP_PhoD"/>
    <property type="match status" value="1"/>
</dbReference>
<dbReference type="AlphaFoldDB" id="A0A848DS11"/>
<dbReference type="EMBL" id="JAAXKZ010000171">
    <property type="protein sequence ID" value="NMH95283.1"/>
    <property type="molecule type" value="Genomic_DNA"/>
</dbReference>
<dbReference type="InterPro" id="IPR056702">
    <property type="entry name" value="DUF7800"/>
</dbReference>
<proteinExistence type="predicted"/>
<dbReference type="Pfam" id="PF25077">
    <property type="entry name" value="DUF7800"/>
    <property type="match status" value="1"/>
</dbReference>
<evidence type="ECO:0000313" key="3">
    <source>
        <dbReference type="EMBL" id="NMH95283.1"/>
    </source>
</evidence>
<name>A0A848DS11_9PSEU</name>
<evidence type="ECO:0000313" key="4">
    <source>
        <dbReference type="Proteomes" id="UP000586918"/>
    </source>
</evidence>
<feature type="domain" description="DUF7800" evidence="2">
    <location>
        <begin position="1"/>
        <end position="85"/>
    </location>
</feature>
<dbReference type="InterPro" id="IPR029052">
    <property type="entry name" value="Metallo-depent_PP-like"/>
</dbReference>
<comment type="caution">
    <text evidence="3">The sequence shown here is derived from an EMBL/GenBank/DDBJ whole genome shotgun (WGS) entry which is preliminary data.</text>
</comment>
<dbReference type="Proteomes" id="UP000586918">
    <property type="component" value="Unassembled WGS sequence"/>
</dbReference>
<evidence type="ECO:0000259" key="2">
    <source>
        <dbReference type="Pfam" id="PF25077"/>
    </source>
</evidence>
<feature type="domain" description="PhoD-like phosphatase metallophosphatase" evidence="1">
    <location>
        <begin position="128"/>
        <end position="248"/>
    </location>
</feature>
<dbReference type="InterPro" id="IPR018946">
    <property type="entry name" value="PhoD-like_MPP"/>
</dbReference>
<reference evidence="3 4" key="1">
    <citation type="submission" date="2020-04" db="EMBL/GenBank/DDBJ databases">
        <authorList>
            <person name="Klaysubun C."/>
            <person name="Duangmal K."/>
            <person name="Lipun K."/>
        </authorList>
    </citation>
    <scope>NUCLEOTIDE SEQUENCE [LARGE SCALE GENOMIC DNA]</scope>
    <source>
        <strain evidence="3 4">DSM 45300</strain>
    </source>
</reference>
<protein>
    <submittedName>
        <fullName evidence="3">Alkaline phosphatase family protein</fullName>
    </submittedName>
</protein>
<gene>
    <name evidence="3" type="ORF">HF519_27750</name>
</gene>
<accession>A0A848DS11</accession>
<keyword evidence="4" id="KW-1185">Reference proteome</keyword>
<dbReference type="Pfam" id="PF09423">
    <property type="entry name" value="PhoD"/>
    <property type="match status" value="1"/>
</dbReference>
<dbReference type="RefSeq" id="WP_169415945.1">
    <property type="nucleotide sequence ID" value="NZ_JAAXKZ010000171.1"/>
</dbReference>
<organism evidence="3 4">
    <name type="scientific">Pseudonocardia bannensis</name>
    <dbReference type="NCBI Taxonomy" id="630973"/>
    <lineage>
        <taxon>Bacteria</taxon>
        <taxon>Bacillati</taxon>
        <taxon>Actinomycetota</taxon>
        <taxon>Actinomycetes</taxon>
        <taxon>Pseudonocardiales</taxon>
        <taxon>Pseudonocardiaceae</taxon>
        <taxon>Pseudonocardia</taxon>
    </lineage>
</organism>
<dbReference type="PANTHER" id="PTHR37031">
    <property type="entry name" value="METALLOPHOSPHATASE BINDING DOMAIN PROTEIN"/>
    <property type="match status" value="1"/>
</dbReference>
<dbReference type="PANTHER" id="PTHR37031:SF2">
    <property type="entry name" value="PHOD-LIKE PHOSPHATASE METALLOPHOSPHATASE DOMAIN-CONTAINING PROTEIN"/>
    <property type="match status" value="1"/>
</dbReference>
<sequence length="549" mass="61757">MPRLLLGPALRHVGETTAVIWVQTDRAARVEVLGCTADTFEVAGHHYALVQVTGLEPDSRIPYQVHVDGEQVWPPAVSPFPASVIPTRGPRSAGRHRILFGSCRYVKLSDRKAAAKYGIDALDAYAARMVRRPPEEWPDALLLLGDQVYADELTPATRRRIAGRRDEHPEWPDDEIVDYDEYVGLYCDSWADPEIRWIMSTVPTAMIFDDHDVRDDWNTSATWRAQMADKPWWRDRIRSALASYWVYQHLGNLSPDELAADPDWRKVSEAGGDTWPLLAELADRADTEVDGAKGVRFSFRWDLGRSRFIMIDSRNGRILENGRHLMLGESEFRWVEDQALAPGEVDHLMFGTSVPWLLPHAIGDLQTVNEAAAARPGRRGKLAEQIRQAFDLEHWPAFRESFDRLGRLIGRVAAGPDGSPPPATISVLSGDVHHSYAARARLRDAPLCDDGATRIHQLTCSPVHNHVEWFVKVGFRLGWARATARFARRWAARAGAPEPDVSWDKLGGPLFGNLIATLLVEDRHAEVLFEEPRSAASLHELARYELSPR</sequence>
<evidence type="ECO:0000259" key="1">
    <source>
        <dbReference type="Pfam" id="PF09423"/>
    </source>
</evidence>